<reference evidence="5 6" key="1">
    <citation type="submission" date="2010-10" db="EMBL/GenBank/DDBJ databases">
        <title>Complete sequence of Frankia sp. EuI1c.</title>
        <authorList>
            <consortium name="US DOE Joint Genome Institute"/>
            <person name="Lucas S."/>
            <person name="Copeland A."/>
            <person name="Lapidus A."/>
            <person name="Cheng J.-F."/>
            <person name="Bruce D."/>
            <person name="Goodwin L."/>
            <person name="Pitluck S."/>
            <person name="Chertkov O."/>
            <person name="Detter J.C."/>
            <person name="Han C."/>
            <person name="Tapia R."/>
            <person name="Land M."/>
            <person name="Hauser L."/>
            <person name="Jeffries C."/>
            <person name="Kyrpides N."/>
            <person name="Ivanova N."/>
            <person name="Mikhailova N."/>
            <person name="Beauchemin N."/>
            <person name="Sen A."/>
            <person name="Sur S.A."/>
            <person name="Gtari M."/>
            <person name="Wall L."/>
            <person name="Tisa L."/>
            <person name="Woyke T."/>
        </authorList>
    </citation>
    <scope>NUCLEOTIDE SEQUENCE [LARGE SCALE GENOMIC DNA]</scope>
    <source>
        <strain evidence="6">DSM 45817 / CECT 9037 / EuI1c</strain>
    </source>
</reference>
<keyword evidence="2" id="KW-0238">DNA-binding</keyword>
<dbReference type="RefSeq" id="WP_013427100.1">
    <property type="nucleotide sequence ID" value="NC_014666.1"/>
</dbReference>
<keyword evidence="3" id="KW-0804">Transcription</keyword>
<evidence type="ECO:0000256" key="2">
    <source>
        <dbReference type="ARBA" id="ARBA00023125"/>
    </source>
</evidence>
<evidence type="ECO:0000313" key="5">
    <source>
        <dbReference type="EMBL" id="ADP83982.1"/>
    </source>
</evidence>
<sequence>MVIKSGSQRTKTSTLVVEHVQREIFEGRLRSGDRIYVERLSAALDVSPTPVREAFVLLERDGLVTAQVHRATLVQHFDARTLRADYHILGYLGGVAAARVAEDRGPEVLDQLTSLLDALADSGGLAGRRRDLATEILRVQHRAGATPRLLEELRGQGRFLGWAAGESERRRHEDIVDAHRQVIEAIIAGDPWRASQARVAEAAAAGEQVIHELTRRGVLRADGTNAASSQESKRSLQS</sequence>
<dbReference type="eggNOG" id="COG1802">
    <property type="taxonomic scope" value="Bacteria"/>
</dbReference>
<dbReference type="InParanoid" id="E3IZR4"/>
<keyword evidence="1" id="KW-0805">Transcription regulation</keyword>
<dbReference type="EMBL" id="CP002299">
    <property type="protein sequence ID" value="ADP83982.1"/>
    <property type="molecule type" value="Genomic_DNA"/>
</dbReference>
<dbReference type="InterPro" id="IPR036388">
    <property type="entry name" value="WH-like_DNA-bd_sf"/>
</dbReference>
<proteinExistence type="predicted"/>
<dbReference type="OrthoDB" id="9816161at2"/>
<dbReference type="AlphaFoldDB" id="E3IZR4"/>
<evidence type="ECO:0000256" key="3">
    <source>
        <dbReference type="ARBA" id="ARBA00023163"/>
    </source>
</evidence>
<gene>
    <name evidence="5" type="ordered locus">FraEuI1c_5998</name>
</gene>
<dbReference type="HOGENOM" id="CLU_017584_5_4_11"/>
<dbReference type="Gene3D" id="1.10.10.10">
    <property type="entry name" value="Winged helix-like DNA-binding domain superfamily/Winged helix DNA-binding domain"/>
    <property type="match status" value="1"/>
</dbReference>
<dbReference type="InterPro" id="IPR008920">
    <property type="entry name" value="TF_FadR/GntR_C"/>
</dbReference>
<dbReference type="GO" id="GO:0003700">
    <property type="term" value="F:DNA-binding transcription factor activity"/>
    <property type="evidence" value="ECO:0007669"/>
    <property type="project" value="InterPro"/>
</dbReference>
<dbReference type="Pfam" id="PF07729">
    <property type="entry name" value="FCD"/>
    <property type="match status" value="1"/>
</dbReference>
<evidence type="ECO:0000259" key="4">
    <source>
        <dbReference type="PROSITE" id="PS50949"/>
    </source>
</evidence>
<dbReference type="STRING" id="298654.FraEuI1c_5998"/>
<dbReference type="InterPro" id="IPR011711">
    <property type="entry name" value="GntR_C"/>
</dbReference>
<protein>
    <submittedName>
        <fullName evidence="5">Transcriptional regulator, GntR family</fullName>
    </submittedName>
</protein>
<dbReference type="Pfam" id="PF00392">
    <property type="entry name" value="GntR"/>
    <property type="match status" value="1"/>
</dbReference>
<dbReference type="SUPFAM" id="SSF46785">
    <property type="entry name" value="Winged helix' DNA-binding domain"/>
    <property type="match status" value="1"/>
</dbReference>
<dbReference type="InterPro" id="IPR000524">
    <property type="entry name" value="Tscrpt_reg_HTH_GntR"/>
</dbReference>
<dbReference type="KEGG" id="fri:FraEuI1c_5998"/>
<dbReference type="SMART" id="SM00345">
    <property type="entry name" value="HTH_GNTR"/>
    <property type="match status" value="1"/>
</dbReference>
<dbReference type="PROSITE" id="PS50949">
    <property type="entry name" value="HTH_GNTR"/>
    <property type="match status" value="1"/>
</dbReference>
<dbReference type="Gene3D" id="1.20.120.530">
    <property type="entry name" value="GntR ligand-binding domain-like"/>
    <property type="match status" value="1"/>
</dbReference>
<evidence type="ECO:0000313" key="6">
    <source>
        <dbReference type="Proteomes" id="UP000002484"/>
    </source>
</evidence>
<dbReference type="InterPro" id="IPR036390">
    <property type="entry name" value="WH_DNA-bd_sf"/>
</dbReference>
<evidence type="ECO:0000256" key="1">
    <source>
        <dbReference type="ARBA" id="ARBA00023015"/>
    </source>
</evidence>
<name>E3IZR4_PSEI1</name>
<organism evidence="5 6">
    <name type="scientific">Pseudofrankia inefficax (strain DSM 45817 / CECT 9037 / DDB 130130 / EuI1c)</name>
    <name type="common">Frankia inefficax</name>
    <dbReference type="NCBI Taxonomy" id="298654"/>
    <lineage>
        <taxon>Bacteria</taxon>
        <taxon>Bacillati</taxon>
        <taxon>Actinomycetota</taxon>
        <taxon>Actinomycetes</taxon>
        <taxon>Frankiales</taxon>
        <taxon>Frankiaceae</taxon>
        <taxon>Pseudofrankia</taxon>
    </lineage>
</organism>
<feature type="domain" description="HTH gntR-type" evidence="4">
    <location>
        <begin position="10"/>
        <end position="77"/>
    </location>
</feature>
<dbReference type="Proteomes" id="UP000002484">
    <property type="component" value="Chromosome"/>
</dbReference>
<accession>E3IZR4</accession>
<dbReference type="PANTHER" id="PTHR43537:SF5">
    <property type="entry name" value="UXU OPERON TRANSCRIPTIONAL REGULATOR"/>
    <property type="match status" value="1"/>
</dbReference>
<keyword evidence="6" id="KW-1185">Reference proteome</keyword>
<dbReference type="GO" id="GO:0003677">
    <property type="term" value="F:DNA binding"/>
    <property type="evidence" value="ECO:0007669"/>
    <property type="project" value="UniProtKB-KW"/>
</dbReference>
<dbReference type="PANTHER" id="PTHR43537">
    <property type="entry name" value="TRANSCRIPTIONAL REGULATOR, GNTR FAMILY"/>
    <property type="match status" value="1"/>
</dbReference>